<dbReference type="EMBL" id="CP029487">
    <property type="protein sequence ID" value="QCT72988.1"/>
    <property type="molecule type" value="Genomic_DNA"/>
</dbReference>
<dbReference type="Pfam" id="PF00149">
    <property type="entry name" value="Metallophos"/>
    <property type="match status" value="1"/>
</dbReference>
<keyword evidence="4" id="KW-0812">Transmembrane</keyword>
<organism evidence="7 8">
    <name type="scientific">Eubacterium maltosivorans</name>
    <dbReference type="NCBI Taxonomy" id="2041044"/>
    <lineage>
        <taxon>Bacteria</taxon>
        <taxon>Bacillati</taxon>
        <taxon>Bacillota</taxon>
        <taxon>Clostridia</taxon>
        <taxon>Eubacteriales</taxon>
        <taxon>Eubacteriaceae</taxon>
        <taxon>Eubacterium</taxon>
    </lineage>
</organism>
<dbReference type="PANTHER" id="PTHR11575:SF24">
    <property type="entry name" value="5'-NUCLEOTIDASE"/>
    <property type="match status" value="1"/>
</dbReference>
<feature type="signal peptide" evidence="2">
    <location>
        <begin position="1"/>
        <end position="34"/>
    </location>
</feature>
<dbReference type="Pfam" id="PF02872">
    <property type="entry name" value="5_nucleotid_C"/>
    <property type="match status" value="1"/>
</dbReference>
<keyword evidence="1 2" id="KW-0732">Signal</keyword>
<keyword evidence="2" id="KW-0378">Hydrolase</keyword>
<dbReference type="InterPro" id="IPR029052">
    <property type="entry name" value="Metallo-depent_PP-like"/>
</dbReference>
<dbReference type="GO" id="GO:0000166">
    <property type="term" value="F:nucleotide binding"/>
    <property type="evidence" value="ECO:0007669"/>
    <property type="project" value="UniProtKB-KW"/>
</dbReference>
<dbReference type="Gene3D" id="3.90.780.10">
    <property type="entry name" value="5'-Nucleotidase, C-terminal domain"/>
    <property type="match status" value="1"/>
</dbReference>
<feature type="chain" id="PRO_5021037918" evidence="2">
    <location>
        <begin position="35"/>
        <end position="769"/>
    </location>
</feature>
<dbReference type="InterPro" id="IPR008334">
    <property type="entry name" value="5'-Nucleotdase_C"/>
</dbReference>
<feature type="transmembrane region" description="Helical" evidence="4">
    <location>
        <begin position="742"/>
        <end position="761"/>
    </location>
</feature>
<dbReference type="InterPro" id="IPR036907">
    <property type="entry name" value="5'-Nucleotdase_C_sf"/>
</dbReference>
<feature type="domain" description="Calcineurin-like phosphoesterase" evidence="5">
    <location>
        <begin position="76"/>
        <end position="301"/>
    </location>
</feature>
<dbReference type="PRINTS" id="PR01607">
    <property type="entry name" value="APYRASEFAMLY"/>
</dbReference>
<keyword evidence="8" id="KW-1185">Reference proteome</keyword>
<accession>A0A4P9CBG0</accession>
<keyword evidence="4" id="KW-0472">Membrane</keyword>
<protein>
    <submittedName>
        <fullName evidence="7">Bifunctional metallophosphatase/5'-nucleotidase</fullName>
    </submittedName>
</protein>
<dbReference type="GO" id="GO:0046872">
    <property type="term" value="F:metal ion binding"/>
    <property type="evidence" value="ECO:0007669"/>
    <property type="project" value="InterPro"/>
</dbReference>
<dbReference type="InterPro" id="IPR004843">
    <property type="entry name" value="Calcineurin-like_PHP"/>
</dbReference>
<dbReference type="PROSITE" id="PS00786">
    <property type="entry name" value="5_NUCLEOTIDASE_2"/>
    <property type="match status" value="1"/>
</dbReference>
<dbReference type="AlphaFoldDB" id="A0A4P9CBG0"/>
<dbReference type="CDD" id="cd00845">
    <property type="entry name" value="MPP_UshA_N_like"/>
    <property type="match status" value="1"/>
</dbReference>
<reference evidence="7 8" key="1">
    <citation type="submission" date="2018-05" db="EMBL/GenBank/DDBJ databases">
        <title>Genome comparison of Eubacterium sp.</title>
        <authorList>
            <person name="Feng Y."/>
            <person name="Sanchez-Andrea I."/>
            <person name="Stams A.J.M."/>
            <person name="De Vos W.M."/>
        </authorList>
    </citation>
    <scope>NUCLEOTIDE SEQUENCE [LARGE SCALE GENOMIC DNA]</scope>
    <source>
        <strain evidence="7 8">YI</strain>
    </source>
</reference>
<keyword evidence="4" id="KW-1133">Transmembrane helix</keyword>
<evidence type="ECO:0000256" key="2">
    <source>
        <dbReference type="RuleBase" id="RU362119"/>
    </source>
</evidence>
<dbReference type="SUPFAM" id="SSF56300">
    <property type="entry name" value="Metallo-dependent phosphatases"/>
    <property type="match status" value="1"/>
</dbReference>
<dbReference type="InterPro" id="IPR006179">
    <property type="entry name" value="5_nucleotidase/apyrase"/>
</dbReference>
<evidence type="ECO:0000313" key="7">
    <source>
        <dbReference type="EMBL" id="QCT72988.1"/>
    </source>
</evidence>
<keyword evidence="2" id="KW-0547">Nucleotide-binding</keyword>
<feature type="domain" description="5'-Nucleotidase C-terminal" evidence="6">
    <location>
        <begin position="377"/>
        <end position="572"/>
    </location>
</feature>
<dbReference type="GO" id="GO:0009166">
    <property type="term" value="P:nucleotide catabolic process"/>
    <property type="evidence" value="ECO:0007669"/>
    <property type="project" value="InterPro"/>
</dbReference>
<name>A0A4P9CBG0_EUBML</name>
<proteinExistence type="inferred from homology"/>
<dbReference type="PANTHER" id="PTHR11575">
    <property type="entry name" value="5'-NUCLEOTIDASE-RELATED"/>
    <property type="match status" value="1"/>
</dbReference>
<evidence type="ECO:0000256" key="4">
    <source>
        <dbReference type="SAM" id="Phobius"/>
    </source>
</evidence>
<feature type="region of interest" description="Disordered" evidence="3">
    <location>
        <begin position="704"/>
        <end position="740"/>
    </location>
</feature>
<evidence type="ECO:0000259" key="5">
    <source>
        <dbReference type="Pfam" id="PF00149"/>
    </source>
</evidence>
<comment type="similarity">
    <text evidence="2">Belongs to the 5'-nucleotidase family.</text>
</comment>
<dbReference type="GO" id="GO:0016788">
    <property type="term" value="F:hydrolase activity, acting on ester bonds"/>
    <property type="evidence" value="ECO:0007669"/>
    <property type="project" value="InterPro"/>
</dbReference>
<evidence type="ECO:0000256" key="1">
    <source>
        <dbReference type="ARBA" id="ARBA00022729"/>
    </source>
</evidence>
<dbReference type="InterPro" id="IPR006146">
    <property type="entry name" value="5'-Nucleotdase_CS"/>
</dbReference>
<evidence type="ECO:0000313" key="8">
    <source>
        <dbReference type="Proteomes" id="UP000218387"/>
    </source>
</evidence>
<dbReference type="SUPFAM" id="SSF55816">
    <property type="entry name" value="5'-nucleotidase (syn. UDP-sugar hydrolase), C-terminal domain"/>
    <property type="match status" value="1"/>
</dbReference>
<evidence type="ECO:0000256" key="3">
    <source>
        <dbReference type="SAM" id="MobiDB-lite"/>
    </source>
</evidence>
<dbReference type="Proteomes" id="UP000218387">
    <property type="component" value="Chromosome"/>
</dbReference>
<sequence length="769" mass="79831">MFKRKRHCLSQSITALALALMLVIGAMPITPAFAQVAEATGAAQEGTEALEENTAPAAADIETVIPAAENAPKNLTVLHTNDMHGALVSSGTSTIGADETAGVREATEKAENTLLVDAGDATQGGTLAALSQGADVITLMNAAKYDAMVLGNHEFDYGQDVLLENVRNADFPVLSANTVYKDTGRPILEGIPYAGGTQTNNGQYTIIERDGVKIGIFGVTTPETATKTNPKGIEGIAFNPVEPVAREMIATLKAQGAEVIICLAHLGVDPSTSKENSSVGLAEALGAGSGLDMIIDGHSHTVYSEVEPQSGILIEQTGSSSKNIGKINVTMDNGTNTVSGKLIDAETAFKVYNPDPAVTALADQLVAANEEKLKPVIGNTRTALWGGWVGSSNIARVGEINLGSLIADAMAQEARELLASDAYKDSPYKNLPIVALENGGGVRATIKRGAITVGDSINVLPFGNTLAFKEVTPAILYEAMENGVSKVVSQDPETGLISGQGGCFPQISGMSFTYDPGKPPRDTQAGEEGSRVTAIYLDGSSEPLSRDDTTTKIVLCSNDYEIAGGDGYSMLVGLPSVGEGGSLEEVFRDHLTRLTAEGGGSFLAPPSQGRIQTAGAYEPKPYAVSIKVTGPAEMGSLAGKTVEYQVDGGAVQTGVLDGDGALVFDLLPDGPHGIRIGDADDVLVNNYSGDIAVNAEVKEKLTINETPQPQPKPEPEPVKPETQEKAEALNPHTGTAANARQAGGAALVLAFVTTAVAAGAWKQRRQKAG</sequence>
<dbReference type="Gene3D" id="3.60.21.10">
    <property type="match status" value="1"/>
</dbReference>
<gene>
    <name evidence="7" type="ORF">CPZ25_017185</name>
</gene>
<dbReference type="RefSeq" id="WP_096920091.1">
    <property type="nucleotide sequence ID" value="NZ_CP029487.1"/>
</dbReference>
<feature type="compositionally biased region" description="Basic and acidic residues" evidence="3">
    <location>
        <begin position="713"/>
        <end position="727"/>
    </location>
</feature>
<evidence type="ECO:0000259" key="6">
    <source>
        <dbReference type="Pfam" id="PF02872"/>
    </source>
</evidence>
<dbReference type="PROSITE" id="PS00785">
    <property type="entry name" value="5_NUCLEOTIDASE_1"/>
    <property type="match status" value="1"/>
</dbReference>
<dbReference type="KEGG" id="emt:CPZ25_017185"/>